<dbReference type="SUPFAM" id="SSF56712">
    <property type="entry name" value="Prokaryotic type I DNA topoisomerase"/>
    <property type="match status" value="1"/>
</dbReference>
<dbReference type="Gene3D" id="1.10.460.10">
    <property type="entry name" value="Topoisomerase I, domain 2"/>
    <property type="match status" value="1"/>
</dbReference>
<dbReference type="FunFam" id="1.10.290.10:FF:000003">
    <property type="entry name" value="DNA topoisomerase"/>
    <property type="match status" value="1"/>
</dbReference>
<dbReference type="InterPro" id="IPR013497">
    <property type="entry name" value="Topo_IA_cen"/>
</dbReference>
<evidence type="ECO:0000256" key="3">
    <source>
        <dbReference type="ARBA" id="ARBA00009446"/>
    </source>
</evidence>
<evidence type="ECO:0000256" key="9">
    <source>
        <dbReference type="ARBA" id="ARBA00023235"/>
    </source>
</evidence>
<reference evidence="14 15" key="1">
    <citation type="submission" date="2017-10" db="EMBL/GenBank/DDBJ databases">
        <title>A novel species of cold-tolerant Malassezia isolated from bats.</title>
        <authorList>
            <person name="Lorch J.M."/>
            <person name="Palmer J.M."/>
            <person name="Vanderwolf K.J."/>
            <person name="Schmidt K.Z."/>
            <person name="Verant M.L."/>
            <person name="Weller T.J."/>
            <person name="Blehert D.S."/>
        </authorList>
    </citation>
    <scope>NUCLEOTIDE SEQUENCE [LARGE SCALE GENOMIC DNA]</scope>
    <source>
        <strain evidence="14 15">NWHC:44797-103</strain>
    </source>
</reference>
<dbReference type="GO" id="GO:0003677">
    <property type="term" value="F:DNA binding"/>
    <property type="evidence" value="ECO:0007669"/>
    <property type="project" value="UniProtKB-KW"/>
</dbReference>
<feature type="domain" description="Toprim" evidence="11">
    <location>
        <begin position="315"/>
        <end position="429"/>
    </location>
</feature>
<keyword evidence="9" id="KW-0413">Isomerase</keyword>
<dbReference type="InterPro" id="IPR013824">
    <property type="entry name" value="Topo_IA_cen_sub1"/>
</dbReference>
<feature type="domain" description="BHLH" evidence="12">
    <location>
        <begin position="1482"/>
        <end position="1589"/>
    </location>
</feature>
<dbReference type="SUPFAM" id="SSF50978">
    <property type="entry name" value="WD40 repeat-like"/>
    <property type="match status" value="1"/>
</dbReference>
<dbReference type="STRING" id="2020962.A0A2N1JD74"/>
<comment type="cofactor">
    <cofactor evidence="2">
        <name>Mg(2+)</name>
        <dbReference type="ChEBI" id="CHEBI:18420"/>
    </cofactor>
</comment>
<dbReference type="Pfam" id="PF01751">
    <property type="entry name" value="Toprim"/>
    <property type="match status" value="1"/>
</dbReference>
<dbReference type="GO" id="GO:0046872">
    <property type="term" value="F:metal ion binding"/>
    <property type="evidence" value="ECO:0007669"/>
    <property type="project" value="UniProtKB-KW"/>
</dbReference>
<accession>A0A2N1JD74</accession>
<evidence type="ECO:0000256" key="2">
    <source>
        <dbReference type="ARBA" id="ARBA00001946"/>
    </source>
</evidence>
<evidence type="ECO:0000256" key="6">
    <source>
        <dbReference type="ARBA" id="ARBA00022833"/>
    </source>
</evidence>
<dbReference type="PROSITE" id="PS50880">
    <property type="entry name" value="TOPRIM"/>
    <property type="match status" value="1"/>
</dbReference>
<dbReference type="InterPro" id="IPR036638">
    <property type="entry name" value="HLH_DNA-bd_sf"/>
</dbReference>
<dbReference type="PROSITE" id="PS52039">
    <property type="entry name" value="TOPO_IA_2"/>
    <property type="match status" value="1"/>
</dbReference>
<evidence type="ECO:0000256" key="7">
    <source>
        <dbReference type="ARBA" id="ARBA00023029"/>
    </source>
</evidence>
<dbReference type="InterPro" id="IPR003601">
    <property type="entry name" value="Topo_IA_2"/>
</dbReference>
<dbReference type="Gene3D" id="3.40.50.140">
    <property type="match status" value="1"/>
</dbReference>
<dbReference type="InterPro" id="IPR011598">
    <property type="entry name" value="bHLH_dom"/>
</dbReference>
<comment type="similarity">
    <text evidence="3">Belongs to the type IA topoisomerase family.</text>
</comment>
<dbReference type="InterPro" id="IPR013826">
    <property type="entry name" value="Topo_IA_cen_sub3"/>
</dbReference>
<evidence type="ECO:0000259" key="13">
    <source>
        <dbReference type="PROSITE" id="PS52039"/>
    </source>
</evidence>
<feature type="compositionally biased region" description="Polar residues" evidence="10">
    <location>
        <begin position="1241"/>
        <end position="1253"/>
    </location>
</feature>
<dbReference type="InterPro" id="IPR036322">
    <property type="entry name" value="WD40_repeat_dom_sf"/>
</dbReference>
<feature type="region of interest" description="Disordered" evidence="10">
    <location>
        <begin position="1302"/>
        <end position="1405"/>
    </location>
</feature>
<dbReference type="Gene3D" id="2.130.10.10">
    <property type="entry name" value="YVTN repeat-like/Quinoprotein amine dehydrogenase"/>
    <property type="match status" value="1"/>
</dbReference>
<dbReference type="CDD" id="cd03362">
    <property type="entry name" value="TOPRIM_TopoIA_TopoIII"/>
    <property type="match status" value="1"/>
</dbReference>
<dbReference type="PROSITE" id="PS00396">
    <property type="entry name" value="TOPO_IA_1"/>
    <property type="match status" value="1"/>
</dbReference>
<sequence>MRQPPSLYVESTELSADSVESHPLLPYTFAVSTYQVDQDTETDAATVRDEDGLHCQVLAAVSGAAILDTKWCLAGSANPEHALGLLGIADATGHITLHRLEKATELQFTTHDTWQMNGENALCLSLDWSDRAPFEETCTRADARLICSQSNGKLVTVPSVHAGTKNGIPLGLESWLAHDFQGGVTSIQSHAFRQHCWAVGSYDEKLRIFDARNTQRPVSETEVGGGIWRTKWHPTRPDTILLGCMHGGFQVLQDTQPAAEAMEVVCHFDAHNSIAYGCDWERGMLQTNPDEDLVYSCSFYDATLRVWANYDFPYRLPRAVLGGAGARNAQIDVEMTFTSVRGHMMELEFPDEYKWGKCEPSALFTAPTFLRITKDAQKLAQNLTREAQRADMLMIWTDCDREGEQIGHEIVQHCRAARPALRVQRARFSALIPGQIQHAVRTPVELDMNAAYAVEARQQIDLRAGAAFTRLQTNALGRTLTALDGMLISYGPCQFPTLGFVVDHYKRVQAFLPEPFWYIDIQYRVPQFGNVAFHWARKHLFEERIVQTLHKRCRDAGAATVTKTTERPVTKRKPTPLTTVELQKSGSRLFGMAPKRVLDVAEALYQRGLLSYPRTETDQYDKQFDFAALLQKQASDTAWGALALQLLDSMQGTPTEKVRFQTPRNGGKNDKAHPPIHPTMHANGLQGDEKKVYDYVTRRFLGSCATDAEGVESAVDITLGDEQFHASGTIVKALNYLYIFTYESWKDKAMPDFAQGQQFRPTVCEMKKGTTTRPQLLTEADLVSLMDKNGIGTDATIAEHIRKVIDRQYVMRQKQGKVHYLIPSTLGMGLVEGYGKMDASKHLCQPMLRRATEEKLDLVASAALTRDATVQESMSEYKSIFMSIKDNFSTICQSVSGFLDGTRESAAIPGALEQGAECRVPRDIGRTNVSTVPLIAVYSMAARAENNYPAIDSLEYNHEYSSIPSSNLDDLHHFIAQRSGLPKELQNEKSSMNMLGHEHLGAESGMHVNMQGEVMHNHGMRPDSYPINQLEMMLGASYNEQGVADANPLYSHMHVSRSSHPQFMGHAEKHASSHPQPMNMFHGVNEPKAYAPPLDTTAITPASVFSTISSTSTNDFLSPLTSPALQPQTSGHGNVYGMHESDQLLLQQDLISSISGAPPNNLVHGSPYTHHDASTVSLPSSVGENYVASTSVSPALRPERKHNRRNRSSASQGKASKVRPSPLMKPAQSPKVEPIGAGSVSVWQANTPGSMTNAKKRDAGAPHASPSLGALESLSSTMQETSGMTMPGAFSPISMGVFDRVSSRGNVKQSRSRGKLSEEGLRSTVATSSNHLRSNFDTNEGSLGYTHSPSPVNLGGNAQQSPQKPVTPGAIIGIMNNRSPQAAPIHPEHNESMHISRSASLSTPPPADMYPQYKQGTYPSQSAAVNAVAASALMNASHARPGLFYHGAAGNVPKPILPGGLSSEDRHAWMNLRRVGTGGLDQRRSSHKAAEQKRRDSLKHCFDELRCLLPMIVLDENAPGGSVLGPDGTKEDQVTEGFEDTVSFEGGDASREGAKSSLASLSPEQAHEANRAIAKVLLLRHSNEYLVRLKRRIERRDQALHDLSEEVVRLRSALGVQSDMPLHHHAAKADTVDDFESLSLAGAARAQPGTEHKAYQDDNATPARHGMDLAG</sequence>
<dbReference type="InterPro" id="IPR015943">
    <property type="entry name" value="WD40/YVTN_repeat-like_dom_sf"/>
</dbReference>
<dbReference type="PANTHER" id="PTHR11390:SF21">
    <property type="entry name" value="DNA TOPOISOMERASE 3-ALPHA"/>
    <property type="match status" value="1"/>
</dbReference>
<dbReference type="GO" id="GO:0046983">
    <property type="term" value="F:protein dimerization activity"/>
    <property type="evidence" value="ECO:0007669"/>
    <property type="project" value="InterPro"/>
</dbReference>
<feature type="compositionally biased region" description="Polar residues" evidence="10">
    <location>
        <begin position="1324"/>
        <end position="1364"/>
    </location>
</feature>
<keyword evidence="15" id="KW-1185">Reference proteome</keyword>
<dbReference type="GO" id="GO:0006265">
    <property type="term" value="P:DNA topological change"/>
    <property type="evidence" value="ECO:0007669"/>
    <property type="project" value="InterPro"/>
</dbReference>
<organism evidence="14 15">
    <name type="scientific">Malassezia vespertilionis</name>
    <dbReference type="NCBI Taxonomy" id="2020962"/>
    <lineage>
        <taxon>Eukaryota</taxon>
        <taxon>Fungi</taxon>
        <taxon>Dikarya</taxon>
        <taxon>Basidiomycota</taxon>
        <taxon>Ustilaginomycotina</taxon>
        <taxon>Malasseziomycetes</taxon>
        <taxon>Malasseziales</taxon>
        <taxon>Malasseziaceae</taxon>
        <taxon>Malassezia</taxon>
    </lineage>
</organism>
<dbReference type="EMBL" id="KZ454989">
    <property type="protein sequence ID" value="PKI84484.1"/>
    <property type="molecule type" value="Genomic_DNA"/>
</dbReference>
<dbReference type="InterPro" id="IPR013825">
    <property type="entry name" value="Topo_IA_cen_sub2"/>
</dbReference>
<dbReference type="GO" id="GO:0003917">
    <property type="term" value="F:DNA topoisomerase type I (single strand cut, ATP-independent) activity"/>
    <property type="evidence" value="ECO:0007669"/>
    <property type="project" value="UniProtKB-EC"/>
</dbReference>
<dbReference type="InterPro" id="IPR000380">
    <property type="entry name" value="Topo_IA"/>
</dbReference>
<dbReference type="GO" id="GO:0005634">
    <property type="term" value="C:nucleus"/>
    <property type="evidence" value="ECO:0007669"/>
    <property type="project" value="TreeGrafter"/>
</dbReference>
<comment type="catalytic activity">
    <reaction evidence="1">
        <text>ATP-independent breakage of single-stranded DNA, followed by passage and rejoining.</text>
        <dbReference type="EC" id="5.6.2.1"/>
    </reaction>
</comment>
<evidence type="ECO:0000256" key="10">
    <source>
        <dbReference type="SAM" id="MobiDB-lite"/>
    </source>
</evidence>
<evidence type="ECO:0000256" key="5">
    <source>
        <dbReference type="ARBA" id="ARBA00022723"/>
    </source>
</evidence>
<evidence type="ECO:0000256" key="8">
    <source>
        <dbReference type="ARBA" id="ARBA00023125"/>
    </source>
</evidence>
<keyword evidence="7" id="KW-0799">Topoisomerase</keyword>
<feature type="domain" description="Topo IA-type catalytic" evidence="13">
    <location>
        <begin position="447"/>
        <end position="881"/>
    </location>
</feature>
<dbReference type="Pfam" id="PF00010">
    <property type="entry name" value="HLH"/>
    <property type="match status" value="1"/>
</dbReference>
<dbReference type="Gene3D" id="1.10.290.10">
    <property type="entry name" value="Topoisomerase I, domain 4"/>
    <property type="match status" value="1"/>
</dbReference>
<dbReference type="SUPFAM" id="SSF47459">
    <property type="entry name" value="HLH, helix-loop-helix DNA-binding domain"/>
    <property type="match status" value="1"/>
</dbReference>
<keyword evidence="6" id="KW-0862">Zinc</keyword>
<dbReference type="InterPro" id="IPR034144">
    <property type="entry name" value="TOPRIM_TopoIII"/>
</dbReference>
<dbReference type="Pfam" id="PF01131">
    <property type="entry name" value="Topoisom_bac"/>
    <property type="match status" value="1"/>
</dbReference>
<dbReference type="SMART" id="SM00436">
    <property type="entry name" value="TOP1Bc"/>
    <property type="match status" value="1"/>
</dbReference>
<feature type="region of interest" description="Disordered" evidence="10">
    <location>
        <begin position="1544"/>
        <end position="1564"/>
    </location>
</feature>
<evidence type="ECO:0000259" key="11">
    <source>
        <dbReference type="PROSITE" id="PS50880"/>
    </source>
</evidence>
<dbReference type="SMART" id="SM00437">
    <property type="entry name" value="TOP1Ac"/>
    <property type="match status" value="1"/>
</dbReference>
<evidence type="ECO:0000256" key="4">
    <source>
        <dbReference type="ARBA" id="ARBA00012891"/>
    </source>
</evidence>
<dbReference type="GO" id="GO:0006281">
    <property type="term" value="P:DNA repair"/>
    <property type="evidence" value="ECO:0007669"/>
    <property type="project" value="TreeGrafter"/>
</dbReference>
<keyword evidence="5" id="KW-0479">Metal-binding</keyword>
<dbReference type="CDD" id="cd00186">
    <property type="entry name" value="TOP1Ac"/>
    <property type="match status" value="1"/>
</dbReference>
<gene>
    <name evidence="14" type="primary">TOP3</name>
    <name evidence="14" type="ORF">MVES_001480</name>
</gene>
<dbReference type="PRINTS" id="PR00417">
    <property type="entry name" value="PRTPISMRASEI"/>
</dbReference>
<dbReference type="EC" id="5.6.2.1" evidence="4"/>
<dbReference type="OrthoDB" id="430051at2759"/>
<keyword evidence="8" id="KW-0238">DNA-binding</keyword>
<dbReference type="Proteomes" id="UP000232875">
    <property type="component" value="Unassembled WGS sequence"/>
</dbReference>
<dbReference type="GO" id="GO:0006310">
    <property type="term" value="P:DNA recombination"/>
    <property type="evidence" value="ECO:0007669"/>
    <property type="project" value="TreeGrafter"/>
</dbReference>
<evidence type="ECO:0000259" key="12">
    <source>
        <dbReference type="PROSITE" id="PS50888"/>
    </source>
</evidence>
<dbReference type="SMART" id="SM00493">
    <property type="entry name" value="TOPRIM"/>
    <property type="match status" value="1"/>
</dbReference>
<dbReference type="InterPro" id="IPR023405">
    <property type="entry name" value="Topo_IA_core_domain"/>
</dbReference>
<evidence type="ECO:0000256" key="1">
    <source>
        <dbReference type="ARBA" id="ARBA00000213"/>
    </source>
</evidence>
<dbReference type="PROSITE" id="PS50888">
    <property type="entry name" value="BHLH"/>
    <property type="match status" value="1"/>
</dbReference>
<dbReference type="GO" id="GO:0031422">
    <property type="term" value="C:RecQ family helicase-topoisomerase III complex"/>
    <property type="evidence" value="ECO:0007669"/>
    <property type="project" value="TreeGrafter"/>
</dbReference>
<proteinExistence type="inferred from homology"/>
<dbReference type="InterPro" id="IPR023406">
    <property type="entry name" value="Topo_IA_AS"/>
</dbReference>
<dbReference type="Gene3D" id="2.70.20.10">
    <property type="entry name" value="Topoisomerase I, domain 3"/>
    <property type="match status" value="1"/>
</dbReference>
<dbReference type="SMART" id="SM00353">
    <property type="entry name" value="HLH"/>
    <property type="match status" value="1"/>
</dbReference>
<evidence type="ECO:0000313" key="15">
    <source>
        <dbReference type="Proteomes" id="UP000232875"/>
    </source>
</evidence>
<name>A0A2N1JD74_9BASI</name>
<feature type="region of interest" description="Disordered" evidence="10">
    <location>
        <begin position="1189"/>
        <end position="1269"/>
    </location>
</feature>
<dbReference type="Gene3D" id="4.10.280.10">
    <property type="entry name" value="Helix-loop-helix DNA-binding domain"/>
    <property type="match status" value="1"/>
</dbReference>
<evidence type="ECO:0000313" key="14">
    <source>
        <dbReference type="EMBL" id="PKI84484.1"/>
    </source>
</evidence>
<dbReference type="InterPro" id="IPR006171">
    <property type="entry name" value="TOPRIM_dom"/>
</dbReference>
<dbReference type="InterPro" id="IPR003602">
    <property type="entry name" value="Topo_IA_DNA-bd_dom"/>
</dbReference>
<dbReference type="PANTHER" id="PTHR11390">
    <property type="entry name" value="PROKARYOTIC DNA TOPOISOMERASE"/>
    <property type="match status" value="1"/>
</dbReference>
<protein>
    <recommendedName>
        <fullName evidence="4">DNA topoisomerase</fullName>
        <ecNumber evidence="4">5.6.2.1</ecNumber>
    </recommendedName>
</protein>
<feature type="region of interest" description="Disordered" evidence="10">
    <location>
        <begin position="1644"/>
        <end position="1671"/>
    </location>
</feature>